<keyword evidence="2" id="KW-1185">Reference proteome</keyword>
<accession>A0A918CIX6</accession>
<protein>
    <submittedName>
        <fullName evidence="1">Uncharacterized protein</fullName>
    </submittedName>
</protein>
<evidence type="ECO:0000313" key="2">
    <source>
        <dbReference type="Proteomes" id="UP000603865"/>
    </source>
</evidence>
<reference evidence="1" key="1">
    <citation type="journal article" date="2014" name="Int. J. Syst. Evol. Microbiol.">
        <title>Complete genome sequence of Corynebacterium casei LMG S-19264T (=DSM 44701T), isolated from a smear-ripened cheese.</title>
        <authorList>
            <consortium name="US DOE Joint Genome Institute (JGI-PGF)"/>
            <person name="Walter F."/>
            <person name="Albersmeier A."/>
            <person name="Kalinowski J."/>
            <person name="Ruckert C."/>
        </authorList>
    </citation>
    <scope>NUCLEOTIDE SEQUENCE</scope>
    <source>
        <strain evidence="1">JCM 31311</strain>
    </source>
</reference>
<gene>
    <name evidence="1" type="ORF">GCM10008957_43700</name>
</gene>
<sequence>MPEMLEPTPATAPTPSRYVAPQLTRQGQWQTVTLFVSIPMGPGNFSLPGMNDTDQSGR</sequence>
<dbReference type="Proteomes" id="UP000603865">
    <property type="component" value="Unassembled WGS sequence"/>
</dbReference>
<name>A0A918CIX6_9DEIO</name>
<reference evidence="1" key="2">
    <citation type="submission" date="2020-09" db="EMBL/GenBank/DDBJ databases">
        <authorList>
            <person name="Sun Q."/>
            <person name="Ohkuma M."/>
        </authorList>
    </citation>
    <scope>NUCLEOTIDE SEQUENCE</scope>
    <source>
        <strain evidence="1">JCM 31311</strain>
    </source>
</reference>
<organism evidence="1 2">
    <name type="scientific">Deinococcus ruber</name>
    <dbReference type="NCBI Taxonomy" id="1848197"/>
    <lineage>
        <taxon>Bacteria</taxon>
        <taxon>Thermotogati</taxon>
        <taxon>Deinococcota</taxon>
        <taxon>Deinococci</taxon>
        <taxon>Deinococcales</taxon>
        <taxon>Deinococcaceae</taxon>
        <taxon>Deinococcus</taxon>
    </lineage>
</organism>
<comment type="caution">
    <text evidence="1">The sequence shown here is derived from an EMBL/GenBank/DDBJ whole genome shotgun (WGS) entry which is preliminary data.</text>
</comment>
<evidence type="ECO:0000313" key="1">
    <source>
        <dbReference type="EMBL" id="GGR27602.1"/>
    </source>
</evidence>
<dbReference type="AlphaFoldDB" id="A0A918CIX6"/>
<proteinExistence type="predicted"/>
<dbReference type="EMBL" id="BMQL01000041">
    <property type="protein sequence ID" value="GGR27602.1"/>
    <property type="molecule type" value="Genomic_DNA"/>
</dbReference>
<dbReference type="RefSeq" id="WP_189092633.1">
    <property type="nucleotide sequence ID" value="NZ_BMQL01000041.1"/>
</dbReference>